<name>A0A8K0NGQ4_9HYPO</name>
<dbReference type="Proteomes" id="UP000811619">
    <property type="component" value="Unassembled WGS sequence"/>
</dbReference>
<feature type="signal peptide" evidence="1">
    <location>
        <begin position="1"/>
        <end position="28"/>
    </location>
</feature>
<evidence type="ECO:0000256" key="1">
    <source>
        <dbReference type="SAM" id="SignalP"/>
    </source>
</evidence>
<comment type="caution">
    <text evidence="2">The sequence shown here is derived from an EMBL/GenBank/DDBJ whole genome shotgun (WGS) entry which is preliminary data.</text>
</comment>
<keyword evidence="1" id="KW-0732">Signal</keyword>
<accession>A0A8K0NGQ4</accession>
<dbReference type="OrthoDB" id="448649at2759"/>
<evidence type="ECO:0008006" key="4">
    <source>
        <dbReference type="Google" id="ProtNLM"/>
    </source>
</evidence>
<dbReference type="EMBL" id="SRPY01000677">
    <property type="protein sequence ID" value="KAG5919330.1"/>
    <property type="molecule type" value="Genomic_DNA"/>
</dbReference>
<reference evidence="2" key="1">
    <citation type="journal article" date="2020" name="bioRxiv">
        <title>Whole genome comparisons of ergot fungi reveals the divergence and evolution of species within the genus Claviceps are the result of varying mechanisms driving genome evolution and host range expansion.</title>
        <authorList>
            <person name="Wyka S.A."/>
            <person name="Mondo S.J."/>
            <person name="Liu M."/>
            <person name="Dettman J."/>
            <person name="Nalam V."/>
            <person name="Broders K.D."/>
        </authorList>
    </citation>
    <scope>NUCLEOTIDE SEQUENCE</scope>
    <source>
        <strain evidence="2">CCC 489</strain>
    </source>
</reference>
<dbReference type="InterPro" id="IPR011989">
    <property type="entry name" value="ARM-like"/>
</dbReference>
<evidence type="ECO:0000313" key="2">
    <source>
        <dbReference type="EMBL" id="KAG5919330.1"/>
    </source>
</evidence>
<keyword evidence="3" id="KW-1185">Reference proteome</keyword>
<gene>
    <name evidence="2" type="ORF">E4U42_006551</name>
</gene>
<sequence length="428" mass="46492">MARSCSKPLRLQWAMAMLFGLMVCVVLAAPVDAHDSASSAPPESDLICHTSNPDECYPRIFQPTDEFQIIHDDQEIPKGLHVRLNMSTGKKEAKINVPDEKDPSLEGLPVDHAMVVVEPEAPPEEPQPKIPKGAPEYEPVGKVKGPEHESGPFYRGLDMLKGKAVEADGAAFDDALELLEDLAHDLYYGLKIAEDADAVRALFCLMSSRQQEAVSERPGPPRDQQAAAILAGALQNNPTALKEVTKAWPELSQERCANAGHDLPLPSSLYSSVLPTWNDDGTGTARQAAARVKSKVAVINGLIKDGSVRAEFLREGGMSLLLSILLPQEQDKEWLGAQRKVGQLVLDNFLDADMGAVLGQWPTTPRLPDAECKAGEAQGAEGCWDYHVARIAKATRASRGDWSRELSERLAAARVGEGEGEGEHRHEL</sequence>
<organism evidence="2 3">
    <name type="scientific">Claviceps africana</name>
    <dbReference type="NCBI Taxonomy" id="83212"/>
    <lineage>
        <taxon>Eukaryota</taxon>
        <taxon>Fungi</taxon>
        <taxon>Dikarya</taxon>
        <taxon>Ascomycota</taxon>
        <taxon>Pezizomycotina</taxon>
        <taxon>Sordariomycetes</taxon>
        <taxon>Hypocreomycetidae</taxon>
        <taxon>Hypocreales</taxon>
        <taxon>Clavicipitaceae</taxon>
        <taxon>Claviceps</taxon>
    </lineage>
</organism>
<protein>
    <recommendedName>
        <fullName evidence="4">Nucleotide exchange factor SIL1</fullName>
    </recommendedName>
</protein>
<feature type="chain" id="PRO_5035460720" description="Nucleotide exchange factor SIL1" evidence="1">
    <location>
        <begin position="29"/>
        <end position="428"/>
    </location>
</feature>
<evidence type="ECO:0000313" key="3">
    <source>
        <dbReference type="Proteomes" id="UP000811619"/>
    </source>
</evidence>
<dbReference type="Gene3D" id="1.25.10.10">
    <property type="entry name" value="Leucine-rich Repeat Variant"/>
    <property type="match status" value="1"/>
</dbReference>
<proteinExistence type="predicted"/>
<dbReference type="AlphaFoldDB" id="A0A8K0NGQ4"/>